<accession>A0A9N9NW59</accession>
<feature type="non-terminal residue" evidence="1">
    <location>
        <position position="1"/>
    </location>
</feature>
<dbReference type="AlphaFoldDB" id="A0A9N9NW59"/>
<organism evidence="1 2">
    <name type="scientific">Funneliformis caledonium</name>
    <dbReference type="NCBI Taxonomy" id="1117310"/>
    <lineage>
        <taxon>Eukaryota</taxon>
        <taxon>Fungi</taxon>
        <taxon>Fungi incertae sedis</taxon>
        <taxon>Mucoromycota</taxon>
        <taxon>Glomeromycotina</taxon>
        <taxon>Glomeromycetes</taxon>
        <taxon>Glomerales</taxon>
        <taxon>Glomeraceae</taxon>
        <taxon>Funneliformis</taxon>
    </lineage>
</organism>
<keyword evidence="2" id="KW-1185">Reference proteome</keyword>
<dbReference type="Proteomes" id="UP000789570">
    <property type="component" value="Unassembled WGS sequence"/>
</dbReference>
<proteinExistence type="predicted"/>
<gene>
    <name evidence="1" type="ORF">FCALED_LOCUS17235</name>
</gene>
<evidence type="ECO:0000313" key="1">
    <source>
        <dbReference type="EMBL" id="CAG8766071.1"/>
    </source>
</evidence>
<reference evidence="1" key="1">
    <citation type="submission" date="2021-06" db="EMBL/GenBank/DDBJ databases">
        <authorList>
            <person name="Kallberg Y."/>
            <person name="Tangrot J."/>
            <person name="Rosling A."/>
        </authorList>
    </citation>
    <scope>NUCLEOTIDE SEQUENCE</scope>
    <source>
        <strain evidence="1">UK204</strain>
    </source>
</reference>
<feature type="non-terminal residue" evidence="1">
    <location>
        <position position="69"/>
    </location>
</feature>
<sequence>GYETIIQELRNQIAQKNLNHPLTYKQLINSHRDQLTKLNLCQKCFILIEKEEEEYYMNVYSYKFWDRAM</sequence>
<comment type="caution">
    <text evidence="1">The sequence shown here is derived from an EMBL/GenBank/DDBJ whole genome shotgun (WGS) entry which is preliminary data.</text>
</comment>
<dbReference type="EMBL" id="CAJVPQ010025071">
    <property type="protein sequence ID" value="CAG8766071.1"/>
    <property type="molecule type" value="Genomic_DNA"/>
</dbReference>
<evidence type="ECO:0000313" key="2">
    <source>
        <dbReference type="Proteomes" id="UP000789570"/>
    </source>
</evidence>
<protein>
    <submittedName>
        <fullName evidence="1">1039_t:CDS:1</fullName>
    </submittedName>
</protein>
<name>A0A9N9NW59_9GLOM</name>